<feature type="transmembrane region" description="Helical" evidence="2">
    <location>
        <begin position="483"/>
        <end position="503"/>
    </location>
</feature>
<feature type="region of interest" description="Disordered" evidence="1">
    <location>
        <begin position="169"/>
        <end position="207"/>
    </location>
</feature>
<feature type="region of interest" description="Disordered" evidence="1">
    <location>
        <begin position="583"/>
        <end position="620"/>
    </location>
</feature>
<feature type="region of interest" description="Disordered" evidence="1">
    <location>
        <begin position="1"/>
        <end position="58"/>
    </location>
</feature>
<keyword evidence="2" id="KW-0472">Membrane</keyword>
<dbReference type="AlphaFoldDB" id="A0A9P5V7V0"/>
<sequence>METTDDTTHHLAQARAQAQPEISPTPTANILTDHNHQPHNNHTSPPSKPTHTKTNNNTSLLSPELVSAFRVCIRSYGVGYVFATAPKLIKTLLGFIMNPRKATPKGQNPVVALVKALLTVIKDGTSSKRDGMSMLLMITLGGYKLLEVFLTRGIKKAALAQHVQHQQHLKQQQQHLKQQQQQQQQVNKEGSSSSSSSMAGDDQSTSSLKNLTMKDVDKVNLAEDMQQRITMLASFLSSAAAIVFMHQKRPNHATIDYSLFAVVRALDVFGHVAVKNQWGPHWLGSYGAVAVFVLACTEIMFSWLYEPQRLPGPYAFWITKMARMDKRLLETLRGVRTGEIQFKQVNPPHIRNLLTGLCEDLGLNPQMGDFALRSRLPCEVVHQGITKSCEVHTGYRWIQGFMVSTGIYLPVHLLPALLSPKAFFNRLQENPVATVSSTLMATARSSAFLATYIALIWYGICTWRSKVMPITMKLTGRRYTSNVIDHIYGPLLGSFMCGFSVLVEKPHRRAEMALYVLPRAIYSMWSRIMAGRLSRRVEMTGEALMYAASMSVLLTGMRWKREMVRPSMQGLLGWIVEIKRTRRSGGHSGHQVEKDSGKGKAKDNGLQKEHSNGGVNLSQSAIEDRDALAAIERERSGI</sequence>
<dbReference type="PANTHER" id="PTHR12459">
    <property type="entry name" value="TRANSMEMBRANE PROTEIN 135-RELATED"/>
    <property type="match status" value="1"/>
</dbReference>
<dbReference type="EMBL" id="JAAAUQ010001004">
    <property type="protein sequence ID" value="KAF9144544.1"/>
    <property type="molecule type" value="Genomic_DNA"/>
</dbReference>
<gene>
    <name evidence="3" type="ORF">BG015_000074</name>
</gene>
<protein>
    <recommendedName>
        <fullName evidence="5">Transmembrane protein 135 N-terminal domain-containing protein</fullName>
    </recommendedName>
</protein>
<keyword evidence="2" id="KW-1133">Transmembrane helix</keyword>
<evidence type="ECO:0000256" key="2">
    <source>
        <dbReference type="SAM" id="Phobius"/>
    </source>
</evidence>
<feature type="transmembrane region" description="Helical" evidence="2">
    <location>
        <begin position="229"/>
        <end position="245"/>
    </location>
</feature>
<evidence type="ECO:0000313" key="3">
    <source>
        <dbReference type="EMBL" id="KAF9144544.1"/>
    </source>
</evidence>
<dbReference type="PANTHER" id="PTHR12459:SF15">
    <property type="entry name" value="TRANSMEMBRANE PROTEIN 135"/>
    <property type="match status" value="1"/>
</dbReference>
<feature type="transmembrane region" description="Helical" evidence="2">
    <location>
        <begin position="286"/>
        <end position="305"/>
    </location>
</feature>
<feature type="compositionally biased region" description="Basic and acidic residues" evidence="1">
    <location>
        <begin position="590"/>
        <end position="611"/>
    </location>
</feature>
<dbReference type="OrthoDB" id="4021778at2759"/>
<organism evidence="3 4">
    <name type="scientific">Linnemannia schmuckeri</name>
    <dbReference type="NCBI Taxonomy" id="64567"/>
    <lineage>
        <taxon>Eukaryota</taxon>
        <taxon>Fungi</taxon>
        <taxon>Fungi incertae sedis</taxon>
        <taxon>Mucoromycota</taxon>
        <taxon>Mortierellomycotina</taxon>
        <taxon>Mortierellomycetes</taxon>
        <taxon>Mortierellales</taxon>
        <taxon>Mortierellaceae</taxon>
        <taxon>Linnemannia</taxon>
    </lineage>
</organism>
<accession>A0A9P5V7V0</accession>
<proteinExistence type="predicted"/>
<evidence type="ECO:0000313" key="4">
    <source>
        <dbReference type="Proteomes" id="UP000748756"/>
    </source>
</evidence>
<feature type="transmembrane region" description="Helical" evidence="2">
    <location>
        <begin position="397"/>
        <end position="418"/>
    </location>
</feature>
<keyword evidence="2" id="KW-0812">Transmembrane</keyword>
<evidence type="ECO:0000256" key="1">
    <source>
        <dbReference type="SAM" id="MobiDB-lite"/>
    </source>
</evidence>
<dbReference type="InterPro" id="IPR026749">
    <property type="entry name" value="Tmem135"/>
</dbReference>
<name>A0A9P5V7V0_9FUNG</name>
<comment type="caution">
    <text evidence="3">The sequence shown here is derived from an EMBL/GenBank/DDBJ whole genome shotgun (WGS) entry which is preliminary data.</text>
</comment>
<feature type="transmembrane region" description="Helical" evidence="2">
    <location>
        <begin position="438"/>
        <end position="463"/>
    </location>
</feature>
<evidence type="ECO:0008006" key="5">
    <source>
        <dbReference type="Google" id="ProtNLM"/>
    </source>
</evidence>
<dbReference type="Proteomes" id="UP000748756">
    <property type="component" value="Unassembled WGS sequence"/>
</dbReference>
<reference evidence="3" key="1">
    <citation type="journal article" date="2020" name="Fungal Divers.">
        <title>Resolving the Mortierellaceae phylogeny through synthesis of multi-gene phylogenetics and phylogenomics.</title>
        <authorList>
            <person name="Vandepol N."/>
            <person name="Liber J."/>
            <person name="Desiro A."/>
            <person name="Na H."/>
            <person name="Kennedy M."/>
            <person name="Barry K."/>
            <person name="Grigoriev I.V."/>
            <person name="Miller A.N."/>
            <person name="O'Donnell K."/>
            <person name="Stajich J.E."/>
            <person name="Bonito G."/>
        </authorList>
    </citation>
    <scope>NUCLEOTIDE SEQUENCE</scope>
    <source>
        <strain evidence="3">NRRL 6426</strain>
    </source>
</reference>
<keyword evidence="4" id="KW-1185">Reference proteome</keyword>
<feature type="compositionally biased region" description="Polar residues" evidence="1">
    <location>
        <begin position="20"/>
        <end position="32"/>
    </location>
</feature>